<reference evidence="4 5" key="1">
    <citation type="journal article" date="2015" name="Genome Biol. Evol.">
        <title>Comparative Genomics of a Bacterivorous Green Alga Reveals Evolutionary Causalities and Consequences of Phago-Mixotrophic Mode of Nutrition.</title>
        <authorList>
            <person name="Burns J.A."/>
            <person name="Paasch A."/>
            <person name="Narechania A."/>
            <person name="Kim E."/>
        </authorList>
    </citation>
    <scope>NUCLEOTIDE SEQUENCE [LARGE SCALE GENOMIC DNA]</scope>
    <source>
        <strain evidence="4 5">PLY_AMNH</strain>
    </source>
</reference>
<sequence length="259" mass="29034">MRQYLHGTSAVLLFSLLQGVSCNEPSDLKVKYKEFTDVACNGYFTTKEVEQNTCFAVSCSDFSQQPSACIDDPNRVFYQSIECVATENHCDSSGNCNWCDSVGKCNYIPYLSFYNSGGCEEANLLDERFEGNSEDDGGTACYTMKENAYTVKRFESTLEEWSFEVGCYFPDEGDGDDDTMIFIIVGCVVGVVAIIGTAFYMYYRHQKVMKSVNKKKVKATDASPPHSPHEQNFQQQPDTELGAISKIADERDWKSIPVD</sequence>
<keyword evidence="2" id="KW-0812">Transmembrane</keyword>
<dbReference type="AlphaFoldDB" id="A0AAE0GT43"/>
<keyword evidence="5" id="KW-1185">Reference proteome</keyword>
<comment type="caution">
    <text evidence="4">The sequence shown here is derived from an EMBL/GenBank/DDBJ whole genome shotgun (WGS) entry which is preliminary data.</text>
</comment>
<evidence type="ECO:0000313" key="5">
    <source>
        <dbReference type="Proteomes" id="UP001190700"/>
    </source>
</evidence>
<feature type="region of interest" description="Disordered" evidence="1">
    <location>
        <begin position="215"/>
        <end position="240"/>
    </location>
</feature>
<evidence type="ECO:0000256" key="3">
    <source>
        <dbReference type="SAM" id="SignalP"/>
    </source>
</evidence>
<proteinExistence type="predicted"/>
<evidence type="ECO:0000256" key="1">
    <source>
        <dbReference type="SAM" id="MobiDB-lite"/>
    </source>
</evidence>
<name>A0AAE0GT43_9CHLO</name>
<feature type="chain" id="PRO_5042023459" evidence="3">
    <location>
        <begin position="23"/>
        <end position="259"/>
    </location>
</feature>
<protein>
    <submittedName>
        <fullName evidence="4">Uncharacterized protein</fullName>
    </submittedName>
</protein>
<dbReference type="EMBL" id="LGRX02002578">
    <property type="protein sequence ID" value="KAK3283929.1"/>
    <property type="molecule type" value="Genomic_DNA"/>
</dbReference>
<evidence type="ECO:0000256" key="2">
    <source>
        <dbReference type="SAM" id="Phobius"/>
    </source>
</evidence>
<dbReference type="Proteomes" id="UP001190700">
    <property type="component" value="Unassembled WGS sequence"/>
</dbReference>
<feature type="transmembrane region" description="Helical" evidence="2">
    <location>
        <begin position="180"/>
        <end position="203"/>
    </location>
</feature>
<keyword evidence="2" id="KW-1133">Transmembrane helix</keyword>
<evidence type="ECO:0000313" key="4">
    <source>
        <dbReference type="EMBL" id="KAK3283929.1"/>
    </source>
</evidence>
<organism evidence="4 5">
    <name type="scientific">Cymbomonas tetramitiformis</name>
    <dbReference type="NCBI Taxonomy" id="36881"/>
    <lineage>
        <taxon>Eukaryota</taxon>
        <taxon>Viridiplantae</taxon>
        <taxon>Chlorophyta</taxon>
        <taxon>Pyramimonadophyceae</taxon>
        <taxon>Pyramimonadales</taxon>
        <taxon>Pyramimonadaceae</taxon>
        <taxon>Cymbomonas</taxon>
    </lineage>
</organism>
<keyword evidence="3" id="KW-0732">Signal</keyword>
<gene>
    <name evidence="4" type="ORF">CYMTET_8393</name>
</gene>
<feature type="signal peptide" evidence="3">
    <location>
        <begin position="1"/>
        <end position="22"/>
    </location>
</feature>
<keyword evidence="2" id="KW-0472">Membrane</keyword>
<accession>A0AAE0GT43</accession>